<dbReference type="GO" id="GO:0032259">
    <property type="term" value="P:methylation"/>
    <property type="evidence" value="ECO:0007669"/>
    <property type="project" value="UniProtKB-KW"/>
</dbReference>
<keyword evidence="6" id="KW-1185">Reference proteome</keyword>
<proteinExistence type="predicted"/>
<evidence type="ECO:0000313" key="6">
    <source>
        <dbReference type="Proteomes" id="UP000283003"/>
    </source>
</evidence>
<dbReference type="Pfam" id="PF02574">
    <property type="entry name" value="S-methyl_trans"/>
    <property type="match status" value="1"/>
</dbReference>
<evidence type="ECO:0000256" key="1">
    <source>
        <dbReference type="ARBA" id="ARBA00022603"/>
    </source>
</evidence>
<evidence type="ECO:0000256" key="2">
    <source>
        <dbReference type="ARBA" id="ARBA00022679"/>
    </source>
</evidence>
<dbReference type="GO" id="GO:0046872">
    <property type="term" value="F:metal ion binding"/>
    <property type="evidence" value="ECO:0007669"/>
    <property type="project" value="UniProtKB-KW"/>
</dbReference>
<keyword evidence="3" id="KW-0479">Metal-binding</keyword>
<accession>A0A437H0T3</accession>
<feature type="binding site" evidence="3">
    <location>
        <position position="302"/>
    </location>
    <ligand>
        <name>Zn(2+)</name>
        <dbReference type="ChEBI" id="CHEBI:29105"/>
    </ligand>
</feature>
<dbReference type="RefSeq" id="WP_127611407.1">
    <property type="nucleotide sequence ID" value="NZ_RXOL01000001.1"/>
</dbReference>
<evidence type="ECO:0000313" key="5">
    <source>
        <dbReference type="EMBL" id="RVQ69218.1"/>
    </source>
</evidence>
<protein>
    <submittedName>
        <fullName evidence="5">Homocysteine S-methyltransferase</fullName>
    </submittedName>
</protein>
<evidence type="ECO:0000256" key="3">
    <source>
        <dbReference type="PROSITE-ProRule" id="PRU00333"/>
    </source>
</evidence>
<dbReference type="Proteomes" id="UP000283003">
    <property type="component" value="Unassembled WGS sequence"/>
</dbReference>
<comment type="caution">
    <text evidence="5">The sequence shown here is derived from an EMBL/GenBank/DDBJ whole genome shotgun (WGS) entry which is preliminary data.</text>
</comment>
<keyword evidence="1 3" id="KW-0489">Methyltransferase</keyword>
<feature type="binding site" evidence="3">
    <location>
        <position position="233"/>
    </location>
    <ligand>
        <name>Zn(2+)</name>
        <dbReference type="ChEBI" id="CHEBI:29105"/>
    </ligand>
</feature>
<dbReference type="EMBL" id="RXOL01000001">
    <property type="protein sequence ID" value="RVQ69218.1"/>
    <property type="molecule type" value="Genomic_DNA"/>
</dbReference>
<dbReference type="Gene3D" id="3.20.20.330">
    <property type="entry name" value="Homocysteine-binding-like domain"/>
    <property type="match status" value="1"/>
</dbReference>
<name>A0A437H0T3_9SPHN</name>
<feature type="domain" description="Hcy-binding" evidence="4">
    <location>
        <begin position="2"/>
        <end position="317"/>
    </location>
</feature>
<sequence>MSQFDRLMEAKRPYLTDGGLETWLFFQQGFTAPEFAAIALIEDEAARAALRRYFDGFLELAQTAGTGFVLDTVTWRGSPVWAEAIGQTEEGALALNREAAAFTGAIRDEWRDRVPDVVINGVIGPAGDGYAPGRVPTADEALALHRAQVSELARAGVDMISAITMTNVAEAIGIARAAQEVGLPVAISFTVETDGSLPTGDTLADAIAATDAATGAAMQGASAYCPAYYMVNCAHPDHFRAVIATGAAWIVRLGGLRANASRMSHAELDNAKDLDDGDPVEFGELHRALAATLPNLRVVGGCCGTDHRHVACVSHELHGVPG</sequence>
<dbReference type="GO" id="GO:0008168">
    <property type="term" value="F:methyltransferase activity"/>
    <property type="evidence" value="ECO:0007669"/>
    <property type="project" value="UniProtKB-UniRule"/>
</dbReference>
<organism evidence="5 6">
    <name type="scientific">Croceicoccus ponticola</name>
    <dbReference type="NCBI Taxonomy" id="2217664"/>
    <lineage>
        <taxon>Bacteria</taxon>
        <taxon>Pseudomonadati</taxon>
        <taxon>Pseudomonadota</taxon>
        <taxon>Alphaproteobacteria</taxon>
        <taxon>Sphingomonadales</taxon>
        <taxon>Erythrobacteraceae</taxon>
        <taxon>Croceicoccus</taxon>
    </lineage>
</organism>
<gene>
    <name evidence="5" type="ORF">EKN06_03185</name>
</gene>
<keyword evidence="3" id="KW-0862">Zinc</keyword>
<comment type="cofactor">
    <cofactor evidence="3">
        <name>Zn(2+)</name>
        <dbReference type="ChEBI" id="CHEBI:29105"/>
    </cofactor>
</comment>
<dbReference type="PANTHER" id="PTHR11103">
    <property type="entry name" value="SLR1189 PROTEIN"/>
    <property type="match status" value="1"/>
</dbReference>
<dbReference type="AlphaFoldDB" id="A0A437H0T3"/>
<dbReference type="InterPro" id="IPR003726">
    <property type="entry name" value="HCY_dom"/>
</dbReference>
<dbReference type="InterPro" id="IPR036589">
    <property type="entry name" value="HCY_dom_sf"/>
</dbReference>
<evidence type="ECO:0000259" key="4">
    <source>
        <dbReference type="PROSITE" id="PS50970"/>
    </source>
</evidence>
<dbReference type="PROSITE" id="PS50970">
    <property type="entry name" value="HCY"/>
    <property type="match status" value="1"/>
</dbReference>
<dbReference type="PANTHER" id="PTHR11103:SF18">
    <property type="entry name" value="SLR1189 PROTEIN"/>
    <property type="match status" value="1"/>
</dbReference>
<reference evidence="5 6" key="1">
    <citation type="submission" date="2018-12" db="EMBL/GenBank/DDBJ databases">
        <title>Croceicoccus ponticola sp. nov., a lipolytic bacterium isolated from seawater.</title>
        <authorList>
            <person name="Yoon J.-H."/>
        </authorList>
    </citation>
    <scope>NUCLEOTIDE SEQUENCE [LARGE SCALE GENOMIC DNA]</scope>
    <source>
        <strain evidence="5 6">GM-16</strain>
    </source>
</reference>
<feature type="binding site" evidence="3">
    <location>
        <position position="303"/>
    </location>
    <ligand>
        <name>Zn(2+)</name>
        <dbReference type="ChEBI" id="CHEBI:29105"/>
    </ligand>
</feature>
<dbReference type="OrthoDB" id="9803687at2"/>
<dbReference type="SUPFAM" id="SSF82282">
    <property type="entry name" value="Homocysteine S-methyltransferase"/>
    <property type="match status" value="1"/>
</dbReference>
<keyword evidence="2 3" id="KW-0808">Transferase</keyword>